<dbReference type="GO" id="GO:0005634">
    <property type="term" value="C:nucleus"/>
    <property type="evidence" value="ECO:0007669"/>
    <property type="project" value="TreeGrafter"/>
</dbReference>
<comment type="caution">
    <text evidence="3">The sequence shown here is derived from an EMBL/GenBank/DDBJ whole genome shotgun (WGS) entry which is preliminary data.</text>
</comment>
<dbReference type="PANTHER" id="PTHR12828">
    <property type="entry name" value="PROTEASOME MATURATION PROTEIN UMP1"/>
    <property type="match status" value="1"/>
</dbReference>
<sequence length="137" mass="15738">MTSLRPDVEGSQILDLPNGKYGVPDMMMHGFQNVRSGNTPAHPLQHSEKHWHENKKMMDFAMLRNLQGLHAPLKLQMELNITQKMRRLPGLGSSHVLEESLTGRDMMLDFEDIFNDPDEVPLSSQPHIQMEKRLNIL</sequence>
<evidence type="ECO:0000256" key="2">
    <source>
        <dbReference type="ARBA" id="ARBA00043974"/>
    </source>
</evidence>
<evidence type="ECO:0008006" key="5">
    <source>
        <dbReference type="Google" id="ProtNLM"/>
    </source>
</evidence>
<dbReference type="OrthoDB" id="15001at2759"/>
<keyword evidence="4" id="KW-1185">Reference proteome</keyword>
<gene>
    <name evidence="3" type="ORF">DPMN_107710</name>
</gene>
<dbReference type="AlphaFoldDB" id="A0A9D4K7N7"/>
<proteinExistence type="inferred from homology"/>
<dbReference type="GO" id="GO:0043248">
    <property type="term" value="P:proteasome assembly"/>
    <property type="evidence" value="ECO:0007669"/>
    <property type="project" value="InterPro"/>
</dbReference>
<protein>
    <recommendedName>
        <fullName evidence="5">Proteasome maturation protein</fullName>
    </recommendedName>
</protein>
<evidence type="ECO:0000313" key="4">
    <source>
        <dbReference type="Proteomes" id="UP000828390"/>
    </source>
</evidence>
<keyword evidence="1" id="KW-0143">Chaperone</keyword>
<name>A0A9D4K7N7_DREPO</name>
<reference evidence="3" key="2">
    <citation type="submission" date="2020-11" db="EMBL/GenBank/DDBJ databases">
        <authorList>
            <person name="McCartney M.A."/>
            <person name="Auch B."/>
            <person name="Kono T."/>
            <person name="Mallez S."/>
            <person name="Becker A."/>
            <person name="Gohl D.M."/>
            <person name="Silverstein K.A.T."/>
            <person name="Koren S."/>
            <person name="Bechman K.B."/>
            <person name="Herman A."/>
            <person name="Abrahante J.E."/>
            <person name="Garbe J."/>
        </authorList>
    </citation>
    <scope>NUCLEOTIDE SEQUENCE</scope>
    <source>
        <strain evidence="3">Duluth1</strain>
        <tissue evidence="3">Whole animal</tissue>
    </source>
</reference>
<dbReference type="Pfam" id="PF05348">
    <property type="entry name" value="UMP1"/>
    <property type="match status" value="1"/>
</dbReference>
<dbReference type="InterPro" id="IPR008012">
    <property type="entry name" value="Ump1"/>
</dbReference>
<evidence type="ECO:0000313" key="3">
    <source>
        <dbReference type="EMBL" id="KAH3834387.1"/>
    </source>
</evidence>
<organism evidence="3 4">
    <name type="scientific">Dreissena polymorpha</name>
    <name type="common">Zebra mussel</name>
    <name type="synonym">Mytilus polymorpha</name>
    <dbReference type="NCBI Taxonomy" id="45954"/>
    <lineage>
        <taxon>Eukaryota</taxon>
        <taxon>Metazoa</taxon>
        <taxon>Spiralia</taxon>
        <taxon>Lophotrochozoa</taxon>
        <taxon>Mollusca</taxon>
        <taxon>Bivalvia</taxon>
        <taxon>Autobranchia</taxon>
        <taxon>Heteroconchia</taxon>
        <taxon>Euheterodonta</taxon>
        <taxon>Imparidentia</taxon>
        <taxon>Neoheterodontei</taxon>
        <taxon>Myida</taxon>
        <taxon>Dreissenoidea</taxon>
        <taxon>Dreissenidae</taxon>
        <taxon>Dreissena</taxon>
    </lineage>
</organism>
<evidence type="ECO:0000256" key="1">
    <source>
        <dbReference type="ARBA" id="ARBA00023186"/>
    </source>
</evidence>
<dbReference type="EMBL" id="JAIWYP010000004">
    <property type="protein sequence ID" value="KAH3834387.1"/>
    <property type="molecule type" value="Genomic_DNA"/>
</dbReference>
<accession>A0A9D4K7N7</accession>
<dbReference type="PANTHER" id="PTHR12828:SF3">
    <property type="entry name" value="PROTEASOME MATURATION PROTEIN"/>
    <property type="match status" value="1"/>
</dbReference>
<dbReference type="Proteomes" id="UP000828390">
    <property type="component" value="Unassembled WGS sequence"/>
</dbReference>
<comment type="similarity">
    <text evidence="2">Belongs to the POMP/UMP1 family.</text>
</comment>
<reference evidence="3" key="1">
    <citation type="journal article" date="2019" name="bioRxiv">
        <title>The Genome of the Zebra Mussel, Dreissena polymorpha: A Resource for Invasive Species Research.</title>
        <authorList>
            <person name="McCartney M.A."/>
            <person name="Auch B."/>
            <person name="Kono T."/>
            <person name="Mallez S."/>
            <person name="Zhang Y."/>
            <person name="Obille A."/>
            <person name="Becker A."/>
            <person name="Abrahante J.E."/>
            <person name="Garbe J."/>
            <person name="Badalamenti J.P."/>
            <person name="Herman A."/>
            <person name="Mangelson H."/>
            <person name="Liachko I."/>
            <person name="Sullivan S."/>
            <person name="Sone E.D."/>
            <person name="Koren S."/>
            <person name="Silverstein K.A.T."/>
            <person name="Beckman K.B."/>
            <person name="Gohl D.M."/>
        </authorList>
    </citation>
    <scope>NUCLEOTIDE SEQUENCE</scope>
    <source>
        <strain evidence="3">Duluth1</strain>
        <tissue evidence="3">Whole animal</tissue>
    </source>
</reference>
<dbReference type="GO" id="GO:0005737">
    <property type="term" value="C:cytoplasm"/>
    <property type="evidence" value="ECO:0007669"/>
    <property type="project" value="TreeGrafter"/>
</dbReference>